<evidence type="ECO:0000313" key="11">
    <source>
        <dbReference type="Proteomes" id="UP000065807"/>
    </source>
</evidence>
<evidence type="ECO:0000256" key="5">
    <source>
        <dbReference type="ARBA" id="ARBA00022989"/>
    </source>
</evidence>
<evidence type="ECO:0000256" key="7">
    <source>
        <dbReference type="SAM" id="MobiDB-lite"/>
    </source>
</evidence>
<proteinExistence type="predicted"/>
<evidence type="ECO:0000256" key="8">
    <source>
        <dbReference type="SAM" id="Phobius"/>
    </source>
</evidence>
<dbReference type="InterPro" id="IPR050171">
    <property type="entry name" value="MFS_Transporters"/>
</dbReference>
<evidence type="ECO:0000256" key="2">
    <source>
        <dbReference type="ARBA" id="ARBA00022448"/>
    </source>
</evidence>
<feature type="domain" description="Major facilitator superfamily (MFS) profile" evidence="9">
    <location>
        <begin position="13"/>
        <end position="414"/>
    </location>
</feature>
<evidence type="ECO:0000256" key="6">
    <source>
        <dbReference type="ARBA" id="ARBA00023136"/>
    </source>
</evidence>
<dbReference type="InterPro" id="IPR011701">
    <property type="entry name" value="MFS"/>
</dbReference>
<reference evidence="11" key="1">
    <citation type="submission" date="2015-07" db="EMBL/GenBank/DDBJ databases">
        <title>Complete genome sequence and phylogenetic analysis of Limnochorda pilosa.</title>
        <authorList>
            <person name="Watanabe M."/>
            <person name="Kojima H."/>
            <person name="Fukui M."/>
        </authorList>
    </citation>
    <scope>NUCLEOTIDE SEQUENCE [LARGE SCALE GENOMIC DNA]</scope>
    <source>
        <strain evidence="11">HC45</strain>
    </source>
</reference>
<dbReference type="SUPFAM" id="SSF103473">
    <property type="entry name" value="MFS general substrate transporter"/>
    <property type="match status" value="1"/>
</dbReference>
<feature type="transmembrane region" description="Helical" evidence="8">
    <location>
        <begin position="141"/>
        <end position="162"/>
    </location>
</feature>
<evidence type="ECO:0000256" key="1">
    <source>
        <dbReference type="ARBA" id="ARBA00004651"/>
    </source>
</evidence>
<dbReference type="Proteomes" id="UP000065807">
    <property type="component" value="Chromosome"/>
</dbReference>
<dbReference type="Gene3D" id="1.20.1250.20">
    <property type="entry name" value="MFS general substrate transporter like domains"/>
    <property type="match status" value="1"/>
</dbReference>
<feature type="transmembrane region" description="Helical" evidence="8">
    <location>
        <begin position="12"/>
        <end position="34"/>
    </location>
</feature>
<feature type="transmembrane region" description="Helical" evidence="8">
    <location>
        <begin position="82"/>
        <end position="101"/>
    </location>
</feature>
<organism evidence="10 11">
    <name type="scientific">Limnochorda pilosa</name>
    <dbReference type="NCBI Taxonomy" id="1555112"/>
    <lineage>
        <taxon>Bacteria</taxon>
        <taxon>Bacillati</taxon>
        <taxon>Bacillota</taxon>
        <taxon>Limnochordia</taxon>
        <taxon>Limnochordales</taxon>
        <taxon>Limnochordaceae</taxon>
        <taxon>Limnochorda</taxon>
    </lineage>
</organism>
<reference evidence="11" key="2">
    <citation type="journal article" date="2016" name="Int. J. Syst. Evol. Microbiol.">
        <title>Complete genome sequence and cell structure of Limnochorda pilosa, a Gram-negative spore-former within the phylum Firmicutes.</title>
        <authorList>
            <person name="Watanabe M."/>
            <person name="Kojima H."/>
            <person name="Fukui M."/>
        </authorList>
    </citation>
    <scope>NUCLEOTIDE SEQUENCE [LARGE SCALE GENOMIC DNA]</scope>
    <source>
        <strain evidence="11">HC45</strain>
    </source>
</reference>
<dbReference type="Pfam" id="PF07690">
    <property type="entry name" value="MFS_1"/>
    <property type="match status" value="1"/>
</dbReference>
<dbReference type="RefSeq" id="WP_068138357.1">
    <property type="nucleotide sequence ID" value="NZ_AP014924.1"/>
</dbReference>
<feature type="transmembrane region" description="Helical" evidence="8">
    <location>
        <begin position="265"/>
        <end position="282"/>
    </location>
</feature>
<dbReference type="AlphaFoldDB" id="A0A0K2SMM9"/>
<keyword evidence="5 8" id="KW-1133">Transmembrane helix</keyword>
<dbReference type="OrthoDB" id="4822895at2"/>
<dbReference type="InterPro" id="IPR020846">
    <property type="entry name" value="MFS_dom"/>
</dbReference>
<accession>A0A0K2SMM9</accession>
<evidence type="ECO:0000256" key="4">
    <source>
        <dbReference type="ARBA" id="ARBA00022692"/>
    </source>
</evidence>
<dbReference type="KEGG" id="lpil:LIP_2416"/>
<feature type="transmembrane region" description="Helical" evidence="8">
    <location>
        <begin position="168"/>
        <end position="189"/>
    </location>
</feature>
<sequence>MRRIEQPQAEGAGWAHLRVMSLATGLSFVVITLTRPLVPLLAVHLGARAAEVGAVVGAYALVPLLLAVPAGALVDRVGSRRIFLWGSLGIAVGLAAVGAWPSLPVLVVTQAGVGLSQLLVIVAGQTYATSLARGVEREAQLGWYTTLVSAGQLVGPLVGGVLADALGYGPSFRIAAFLGLLPLAVGFAVHDVPRRSEAGAPGGEARLAEAEPPGEVRSAPRAARGSAIRRIAGIGGVRLAVVASFSINFAMGARQGFYPLYVQNLGYPATLVGSLLSLRALASMSVRPFMVRIVAAAGGRFRTVFGSMLLGAAAVGITPWTREPLGLALASVALGVGIGLVHPLSMLAVAETVAEEERGLALGMRLTGNRLAQFTSPVLFGAVAEAAGLEAAFVAGGLVLAAATFSLLFWRATFAHLDRWPGRQAAGRGPGRDG</sequence>
<keyword evidence="2" id="KW-0813">Transport</keyword>
<dbReference type="PANTHER" id="PTHR23517">
    <property type="entry name" value="RESISTANCE PROTEIN MDTM, PUTATIVE-RELATED-RELATED"/>
    <property type="match status" value="1"/>
</dbReference>
<feature type="transmembrane region" description="Helical" evidence="8">
    <location>
        <begin position="231"/>
        <end position="253"/>
    </location>
</feature>
<dbReference type="EMBL" id="AP014924">
    <property type="protein sequence ID" value="BAS28257.1"/>
    <property type="molecule type" value="Genomic_DNA"/>
</dbReference>
<comment type="subcellular location">
    <subcellularLocation>
        <location evidence="1">Cell membrane</location>
        <topology evidence="1">Multi-pass membrane protein</topology>
    </subcellularLocation>
</comment>
<evidence type="ECO:0000313" key="10">
    <source>
        <dbReference type="EMBL" id="BAS28257.1"/>
    </source>
</evidence>
<feature type="transmembrane region" description="Helical" evidence="8">
    <location>
        <begin position="107"/>
        <end position="129"/>
    </location>
</feature>
<dbReference type="GO" id="GO:0005886">
    <property type="term" value="C:plasma membrane"/>
    <property type="evidence" value="ECO:0007669"/>
    <property type="project" value="UniProtKB-SubCell"/>
</dbReference>
<evidence type="ECO:0000259" key="9">
    <source>
        <dbReference type="PROSITE" id="PS50850"/>
    </source>
</evidence>
<protein>
    <submittedName>
        <fullName evidence="10">MFS transporter</fullName>
    </submittedName>
</protein>
<feature type="transmembrane region" description="Helical" evidence="8">
    <location>
        <begin position="303"/>
        <end position="321"/>
    </location>
</feature>
<keyword evidence="11" id="KW-1185">Reference proteome</keyword>
<keyword evidence="3" id="KW-1003">Cell membrane</keyword>
<dbReference type="PROSITE" id="PS50850">
    <property type="entry name" value="MFS"/>
    <property type="match status" value="1"/>
</dbReference>
<dbReference type="CDD" id="cd17325">
    <property type="entry name" value="MFS_MdtG_SLC18_like"/>
    <property type="match status" value="1"/>
</dbReference>
<feature type="region of interest" description="Disordered" evidence="7">
    <location>
        <begin position="196"/>
        <end position="219"/>
    </location>
</feature>
<feature type="transmembrane region" description="Helical" evidence="8">
    <location>
        <begin position="393"/>
        <end position="410"/>
    </location>
</feature>
<gene>
    <name evidence="10" type="ORF">LIP_2416</name>
</gene>
<dbReference type="STRING" id="1555112.LIP_2416"/>
<feature type="transmembrane region" description="Helical" evidence="8">
    <location>
        <begin position="54"/>
        <end position="75"/>
    </location>
</feature>
<evidence type="ECO:0000256" key="3">
    <source>
        <dbReference type="ARBA" id="ARBA00022475"/>
    </source>
</evidence>
<dbReference type="GO" id="GO:0022857">
    <property type="term" value="F:transmembrane transporter activity"/>
    <property type="evidence" value="ECO:0007669"/>
    <property type="project" value="InterPro"/>
</dbReference>
<dbReference type="PANTHER" id="PTHR23517:SF3">
    <property type="entry name" value="INTEGRAL MEMBRANE TRANSPORT PROTEIN"/>
    <property type="match status" value="1"/>
</dbReference>
<keyword evidence="4 8" id="KW-0812">Transmembrane</keyword>
<name>A0A0K2SMM9_LIMPI</name>
<dbReference type="InterPro" id="IPR036259">
    <property type="entry name" value="MFS_trans_sf"/>
</dbReference>
<keyword evidence="6 8" id="KW-0472">Membrane</keyword>